<accession>A0A382JI52</accession>
<dbReference type="Pfam" id="PF07364">
    <property type="entry name" value="DUF1485"/>
    <property type="match status" value="1"/>
</dbReference>
<evidence type="ECO:0000313" key="2">
    <source>
        <dbReference type="EMBL" id="SVC10341.1"/>
    </source>
</evidence>
<feature type="non-terminal residue" evidence="2">
    <location>
        <position position="1"/>
    </location>
</feature>
<proteinExistence type="predicted"/>
<dbReference type="EMBL" id="UINC01073734">
    <property type="protein sequence ID" value="SVC10341.1"/>
    <property type="molecule type" value="Genomic_DNA"/>
</dbReference>
<evidence type="ECO:0000259" key="1">
    <source>
        <dbReference type="Pfam" id="PF07364"/>
    </source>
</evidence>
<gene>
    <name evidence="2" type="ORF">METZ01_LOCUS263195</name>
</gene>
<name>A0A382JI52_9ZZZZ</name>
<protein>
    <recommendedName>
        <fullName evidence="1">Microcystin LR degradation protein MlrC N-terminal domain-containing protein</fullName>
    </recommendedName>
</protein>
<feature type="non-terminal residue" evidence="2">
    <location>
        <position position="326"/>
    </location>
</feature>
<organism evidence="2">
    <name type="scientific">marine metagenome</name>
    <dbReference type="NCBI Taxonomy" id="408172"/>
    <lineage>
        <taxon>unclassified sequences</taxon>
        <taxon>metagenomes</taxon>
        <taxon>ecological metagenomes</taxon>
    </lineage>
</organism>
<feature type="domain" description="Microcystin LR degradation protein MlrC N-terminal" evidence="1">
    <location>
        <begin position="4"/>
        <end position="270"/>
    </location>
</feature>
<dbReference type="AlphaFoldDB" id="A0A382JI52"/>
<dbReference type="InterPro" id="IPR015995">
    <property type="entry name" value="MlrC_N"/>
</dbReference>
<sequence>VSQRIFIVGLFHETHTFVDGKTSLADFKIRRGEEMLACAGDASPLGGVLEYVKEQEWEVSLGIDYRATPSGTVDDEVVEAWWSEFKSAWQPDCDAIYLVLHGAMVAETIRDVDGELLARIRKLIGGDVPIFGVYDLHANFSFAMAANSDCLVAYRENPHSDAREAAVRAAELLTRCLSKSTRPKMFLRQTRIILPPTGIGTASDPMRSLEATARRLEGGEMWTVNIAGGFAFADTLDTGLSFQVVSSGSVESAEEVFDELEQLAEDLKEYGRGQDEALEDVMLQLREPADGLTLLVEPADNIGGGAPGDCTGCLRAIIEHQIKNAA</sequence>
<reference evidence="2" key="1">
    <citation type="submission" date="2018-05" db="EMBL/GenBank/DDBJ databases">
        <authorList>
            <person name="Lanie J.A."/>
            <person name="Ng W.-L."/>
            <person name="Kazmierczak K.M."/>
            <person name="Andrzejewski T.M."/>
            <person name="Davidsen T.M."/>
            <person name="Wayne K.J."/>
            <person name="Tettelin H."/>
            <person name="Glass J.I."/>
            <person name="Rusch D."/>
            <person name="Podicherti R."/>
            <person name="Tsui H.-C.T."/>
            <person name="Winkler M.E."/>
        </authorList>
    </citation>
    <scope>NUCLEOTIDE SEQUENCE</scope>
</reference>